<dbReference type="AlphaFoldDB" id="A0A447Z2E3"/>
<dbReference type="Proteomes" id="UP000270025">
    <property type="component" value="Chromosome"/>
</dbReference>
<keyword evidence="2" id="KW-0732">Signal</keyword>
<evidence type="ECO:0000256" key="2">
    <source>
        <dbReference type="SAM" id="SignalP"/>
    </source>
</evidence>
<protein>
    <submittedName>
        <fullName evidence="4">Lipoprotein</fullName>
    </submittedName>
</protein>
<feature type="signal peptide" evidence="2">
    <location>
        <begin position="1"/>
        <end position="26"/>
    </location>
</feature>
<dbReference type="InterPro" id="IPR027279">
    <property type="entry name" value="D_amino_pept/lipop_sf"/>
</dbReference>
<evidence type="ECO:0000313" key="5">
    <source>
        <dbReference type="Proteomes" id="UP000270025"/>
    </source>
</evidence>
<dbReference type="Pfam" id="PF12182">
    <property type="entry name" value="DUF3642"/>
    <property type="match status" value="1"/>
</dbReference>
<reference evidence="4 5" key="1">
    <citation type="submission" date="2018-12" db="EMBL/GenBank/DDBJ databases">
        <authorList>
            <consortium name="Pathogen Informatics"/>
        </authorList>
    </citation>
    <scope>NUCLEOTIDE SEQUENCE [LARGE SCALE GENOMIC DNA]</scope>
    <source>
        <strain evidence="4 5">NCTC3166</strain>
    </source>
</reference>
<dbReference type="InterPro" id="IPR020961">
    <property type="entry name" value="DUF3642_lipo"/>
</dbReference>
<evidence type="ECO:0000256" key="1">
    <source>
        <dbReference type="SAM" id="MobiDB-lite"/>
    </source>
</evidence>
<dbReference type="KEGG" id="svf:NCTC3166_00257"/>
<accession>A0A447Z2E3</accession>
<feature type="domain" description="DUF3642" evidence="3">
    <location>
        <begin position="68"/>
        <end position="152"/>
    </location>
</feature>
<feature type="chain" id="PRO_5039362381" evidence="2">
    <location>
        <begin position="27"/>
        <end position="152"/>
    </location>
</feature>
<gene>
    <name evidence="4" type="ORF">NCTC3166_00257</name>
</gene>
<keyword evidence="4" id="KW-0449">Lipoprotein</keyword>
<evidence type="ECO:0000313" key="4">
    <source>
        <dbReference type="EMBL" id="VED66473.1"/>
    </source>
</evidence>
<organism evidence="4 5">
    <name type="scientific">Streptococcus viridans</name>
    <dbReference type="NCBI Taxonomy" id="78535"/>
    <lineage>
        <taxon>Bacteria</taxon>
        <taxon>Bacillati</taxon>
        <taxon>Bacillota</taxon>
        <taxon>Bacilli</taxon>
        <taxon>Lactobacillales</taxon>
        <taxon>Streptococcaceae</taxon>
        <taxon>Streptococcus</taxon>
    </lineage>
</organism>
<proteinExistence type="predicted"/>
<name>A0A447Z2E3_9STRE</name>
<dbReference type="RefSeq" id="WP_126403687.1">
    <property type="nucleotide sequence ID" value="NZ_LR134266.1"/>
</dbReference>
<feature type="compositionally biased region" description="Low complexity" evidence="1">
    <location>
        <begin position="33"/>
        <end position="64"/>
    </location>
</feature>
<sequence length="152" mass="16574">MKIKKLTISIVSLASIALLTACSQTAQPVQQTVSQQQSNQSAKQNASVSTSNNNQSQTDQSSESPVTQPTNIDGTYNGVDEEDQIILVVNGATGTWTEVEPDGDKEVKQVTFDSVNQRMTISDDVKIYTVNDNQIIVDDLDRDPSDRIVLTK</sequence>
<evidence type="ECO:0000259" key="3">
    <source>
        <dbReference type="Pfam" id="PF12182"/>
    </source>
</evidence>
<dbReference type="Gene3D" id="2.40.128.50">
    <property type="match status" value="1"/>
</dbReference>
<feature type="compositionally biased region" description="Polar residues" evidence="1">
    <location>
        <begin position="65"/>
        <end position="74"/>
    </location>
</feature>
<dbReference type="PROSITE" id="PS51257">
    <property type="entry name" value="PROKAR_LIPOPROTEIN"/>
    <property type="match status" value="1"/>
</dbReference>
<feature type="region of interest" description="Disordered" evidence="1">
    <location>
        <begin position="33"/>
        <end position="79"/>
    </location>
</feature>
<keyword evidence="5" id="KW-1185">Reference proteome</keyword>
<dbReference type="NCBIfam" id="NF040528">
    <property type="entry name" value="SP_0198_lipo"/>
    <property type="match status" value="1"/>
</dbReference>
<dbReference type="EMBL" id="LR134266">
    <property type="protein sequence ID" value="VED66473.1"/>
    <property type="molecule type" value="Genomic_DNA"/>
</dbReference>